<comment type="caution">
    <text evidence="2">The sequence shown here is derived from an EMBL/GenBank/DDBJ whole genome shotgun (WGS) entry which is preliminary data.</text>
</comment>
<evidence type="ECO:0000313" key="2">
    <source>
        <dbReference type="EMBL" id="GAA0142905.1"/>
    </source>
</evidence>
<protein>
    <submittedName>
        <fullName evidence="2">Uncharacterized protein</fullName>
    </submittedName>
</protein>
<dbReference type="PANTHER" id="PTHR35714:SF1">
    <property type="entry name" value="OS02G0715300 PROTEIN"/>
    <property type="match status" value="1"/>
</dbReference>
<dbReference type="PANTHER" id="PTHR35714">
    <property type="entry name" value="OS02G0715300 PROTEIN"/>
    <property type="match status" value="1"/>
</dbReference>
<dbReference type="Proteomes" id="UP001454036">
    <property type="component" value="Unassembled WGS sequence"/>
</dbReference>
<organism evidence="2 3">
    <name type="scientific">Lithospermum erythrorhizon</name>
    <name type="common">Purple gromwell</name>
    <name type="synonym">Lithospermum officinale var. erythrorhizon</name>
    <dbReference type="NCBI Taxonomy" id="34254"/>
    <lineage>
        <taxon>Eukaryota</taxon>
        <taxon>Viridiplantae</taxon>
        <taxon>Streptophyta</taxon>
        <taxon>Embryophyta</taxon>
        <taxon>Tracheophyta</taxon>
        <taxon>Spermatophyta</taxon>
        <taxon>Magnoliopsida</taxon>
        <taxon>eudicotyledons</taxon>
        <taxon>Gunneridae</taxon>
        <taxon>Pentapetalae</taxon>
        <taxon>asterids</taxon>
        <taxon>lamiids</taxon>
        <taxon>Boraginales</taxon>
        <taxon>Boraginaceae</taxon>
        <taxon>Boraginoideae</taxon>
        <taxon>Lithospermeae</taxon>
        <taxon>Lithospermum</taxon>
    </lineage>
</organism>
<dbReference type="AlphaFoldDB" id="A0AAV3NU84"/>
<keyword evidence="3" id="KW-1185">Reference proteome</keyword>
<dbReference type="EMBL" id="BAABME010000453">
    <property type="protein sequence ID" value="GAA0142905.1"/>
    <property type="molecule type" value="Genomic_DNA"/>
</dbReference>
<sequence>MHTMSFKNNQSLPLSQQKDQTPSIRRRLSSLSLKSMTEYSSPATSWALRRSESVSSISKNAGNSIAKWWTWGWDWILSRKPTFALDLEMNEDEKRVIGCQNKGSLRHVFFKLNFEIKKIVGDKAKVVGKYESVGSCFKKLDNRRNMIPY</sequence>
<gene>
    <name evidence="2" type="ORF">LIER_03702</name>
</gene>
<evidence type="ECO:0000256" key="1">
    <source>
        <dbReference type="SAM" id="MobiDB-lite"/>
    </source>
</evidence>
<reference evidence="2 3" key="1">
    <citation type="submission" date="2024-01" db="EMBL/GenBank/DDBJ databases">
        <title>The complete chloroplast genome sequence of Lithospermum erythrorhizon: insights into the phylogenetic relationship among Boraginaceae species and the maternal lineages of purple gromwells.</title>
        <authorList>
            <person name="Okada T."/>
            <person name="Watanabe K."/>
        </authorList>
    </citation>
    <scope>NUCLEOTIDE SEQUENCE [LARGE SCALE GENOMIC DNA]</scope>
</reference>
<feature type="region of interest" description="Disordered" evidence="1">
    <location>
        <begin position="1"/>
        <end position="24"/>
    </location>
</feature>
<proteinExistence type="predicted"/>
<accession>A0AAV3NU84</accession>
<feature type="compositionally biased region" description="Polar residues" evidence="1">
    <location>
        <begin position="1"/>
        <end position="23"/>
    </location>
</feature>
<evidence type="ECO:0000313" key="3">
    <source>
        <dbReference type="Proteomes" id="UP001454036"/>
    </source>
</evidence>
<name>A0AAV3NU84_LITER</name>